<keyword evidence="4 8" id="KW-0812">Transmembrane</keyword>
<dbReference type="Proteomes" id="UP000011087">
    <property type="component" value="Unassembled WGS sequence"/>
</dbReference>
<dbReference type="InterPro" id="IPR029020">
    <property type="entry name" value="Ammonium/urea_transptr"/>
</dbReference>
<keyword evidence="12" id="KW-1185">Reference proteome</keyword>
<comment type="subcellular location">
    <subcellularLocation>
        <location evidence="1">Membrane</location>
        <topology evidence="1">Multi-pass membrane protein</topology>
    </subcellularLocation>
</comment>
<dbReference type="KEGG" id="gtt:GUITHDRAFT_143404"/>
<accession>L1IUQ2</accession>
<evidence type="ECO:0000256" key="2">
    <source>
        <dbReference type="ARBA" id="ARBA00005887"/>
    </source>
</evidence>
<dbReference type="PANTHER" id="PTHR43029">
    <property type="entry name" value="AMMONIUM TRANSPORTER MEP2"/>
    <property type="match status" value="1"/>
</dbReference>
<dbReference type="GO" id="GO:0005886">
    <property type="term" value="C:plasma membrane"/>
    <property type="evidence" value="ECO:0007669"/>
    <property type="project" value="TreeGrafter"/>
</dbReference>
<dbReference type="eggNOG" id="KOG0682">
    <property type="taxonomic scope" value="Eukaryota"/>
</dbReference>
<keyword evidence="3" id="KW-0813">Transport</keyword>
<dbReference type="SUPFAM" id="SSF111352">
    <property type="entry name" value="Ammonium transporter"/>
    <property type="match status" value="1"/>
</dbReference>
<dbReference type="Pfam" id="PF00909">
    <property type="entry name" value="Ammonium_transp"/>
    <property type="match status" value="1"/>
</dbReference>
<feature type="transmembrane region" description="Helical" evidence="8">
    <location>
        <begin position="63"/>
        <end position="79"/>
    </location>
</feature>
<comment type="similarity">
    <text evidence="2">Belongs to the ammonia transporter channel (TC 1.A.11.2) family.</text>
</comment>
<dbReference type="InterPro" id="IPR018047">
    <property type="entry name" value="Ammonium_transpt_CS"/>
</dbReference>
<dbReference type="Gene3D" id="1.10.3430.10">
    <property type="entry name" value="Ammonium transporter AmtB like domains"/>
    <property type="match status" value="1"/>
</dbReference>
<evidence type="ECO:0000256" key="4">
    <source>
        <dbReference type="ARBA" id="ARBA00022692"/>
    </source>
</evidence>
<dbReference type="HOGENOM" id="CLU_1690082_0_0_1"/>
<reference evidence="10 12" key="1">
    <citation type="journal article" date="2012" name="Nature">
        <title>Algal genomes reveal evolutionary mosaicism and the fate of nucleomorphs.</title>
        <authorList>
            <consortium name="DOE Joint Genome Institute"/>
            <person name="Curtis B.A."/>
            <person name="Tanifuji G."/>
            <person name="Burki F."/>
            <person name="Gruber A."/>
            <person name="Irimia M."/>
            <person name="Maruyama S."/>
            <person name="Arias M.C."/>
            <person name="Ball S.G."/>
            <person name="Gile G.H."/>
            <person name="Hirakawa Y."/>
            <person name="Hopkins J.F."/>
            <person name="Kuo A."/>
            <person name="Rensing S.A."/>
            <person name="Schmutz J."/>
            <person name="Symeonidi A."/>
            <person name="Elias M."/>
            <person name="Eveleigh R.J."/>
            <person name="Herman E.K."/>
            <person name="Klute M.J."/>
            <person name="Nakayama T."/>
            <person name="Obornik M."/>
            <person name="Reyes-Prieto A."/>
            <person name="Armbrust E.V."/>
            <person name="Aves S.J."/>
            <person name="Beiko R.G."/>
            <person name="Coutinho P."/>
            <person name="Dacks J.B."/>
            <person name="Durnford D.G."/>
            <person name="Fast N.M."/>
            <person name="Green B.R."/>
            <person name="Grisdale C.J."/>
            <person name="Hempel F."/>
            <person name="Henrissat B."/>
            <person name="Hoppner M.P."/>
            <person name="Ishida K."/>
            <person name="Kim E."/>
            <person name="Koreny L."/>
            <person name="Kroth P.G."/>
            <person name="Liu Y."/>
            <person name="Malik S.B."/>
            <person name="Maier U.G."/>
            <person name="McRose D."/>
            <person name="Mock T."/>
            <person name="Neilson J.A."/>
            <person name="Onodera N.T."/>
            <person name="Poole A.M."/>
            <person name="Pritham E.J."/>
            <person name="Richards T.A."/>
            <person name="Rocap G."/>
            <person name="Roy S.W."/>
            <person name="Sarai C."/>
            <person name="Schaack S."/>
            <person name="Shirato S."/>
            <person name="Slamovits C.H."/>
            <person name="Spencer D.F."/>
            <person name="Suzuki S."/>
            <person name="Worden A.Z."/>
            <person name="Zauner S."/>
            <person name="Barry K."/>
            <person name="Bell C."/>
            <person name="Bharti A.K."/>
            <person name="Crow J.A."/>
            <person name="Grimwood J."/>
            <person name="Kramer R."/>
            <person name="Lindquist E."/>
            <person name="Lucas S."/>
            <person name="Salamov A."/>
            <person name="McFadden G.I."/>
            <person name="Lane C.E."/>
            <person name="Keeling P.J."/>
            <person name="Gray M.W."/>
            <person name="Grigoriev I.V."/>
            <person name="Archibald J.M."/>
        </authorList>
    </citation>
    <scope>NUCLEOTIDE SEQUENCE</scope>
    <source>
        <strain evidence="10 12">CCMP2712</strain>
    </source>
</reference>
<dbReference type="PROSITE" id="PS01219">
    <property type="entry name" value="AMMONIUM_TRANSP"/>
    <property type="match status" value="1"/>
</dbReference>
<keyword evidence="7" id="KW-0924">Ammonia transport</keyword>
<dbReference type="OrthoDB" id="534912at2759"/>
<feature type="domain" description="Ammonium transporter AmtB-like" evidence="9">
    <location>
        <begin position="7"/>
        <end position="107"/>
    </location>
</feature>
<organism evidence="10">
    <name type="scientific">Guillardia theta (strain CCMP2712)</name>
    <name type="common">Cryptophyte</name>
    <dbReference type="NCBI Taxonomy" id="905079"/>
    <lineage>
        <taxon>Eukaryota</taxon>
        <taxon>Cryptophyceae</taxon>
        <taxon>Pyrenomonadales</taxon>
        <taxon>Geminigeraceae</taxon>
        <taxon>Guillardia</taxon>
    </lineage>
</organism>
<evidence type="ECO:0000256" key="1">
    <source>
        <dbReference type="ARBA" id="ARBA00004141"/>
    </source>
</evidence>
<dbReference type="EnsemblProtists" id="EKX39629">
    <property type="protein sequence ID" value="EKX39629"/>
    <property type="gene ID" value="GUITHDRAFT_143404"/>
</dbReference>
<evidence type="ECO:0000256" key="8">
    <source>
        <dbReference type="SAM" id="Phobius"/>
    </source>
</evidence>
<dbReference type="PANTHER" id="PTHR43029:SF10">
    <property type="entry name" value="AMMONIUM TRANSPORTER MEP2"/>
    <property type="match status" value="1"/>
</dbReference>
<dbReference type="GeneID" id="17296311"/>
<reference evidence="12" key="2">
    <citation type="submission" date="2012-11" db="EMBL/GenBank/DDBJ databases">
        <authorList>
            <person name="Kuo A."/>
            <person name="Curtis B.A."/>
            <person name="Tanifuji G."/>
            <person name="Burki F."/>
            <person name="Gruber A."/>
            <person name="Irimia M."/>
            <person name="Maruyama S."/>
            <person name="Arias M.C."/>
            <person name="Ball S.G."/>
            <person name="Gile G.H."/>
            <person name="Hirakawa Y."/>
            <person name="Hopkins J.F."/>
            <person name="Rensing S.A."/>
            <person name="Schmutz J."/>
            <person name="Symeonidi A."/>
            <person name="Elias M."/>
            <person name="Eveleigh R.J."/>
            <person name="Herman E.K."/>
            <person name="Klute M.J."/>
            <person name="Nakayama T."/>
            <person name="Obornik M."/>
            <person name="Reyes-Prieto A."/>
            <person name="Armbrust E.V."/>
            <person name="Aves S.J."/>
            <person name="Beiko R.G."/>
            <person name="Coutinho P."/>
            <person name="Dacks J.B."/>
            <person name="Durnford D.G."/>
            <person name="Fast N.M."/>
            <person name="Green B.R."/>
            <person name="Grisdale C."/>
            <person name="Hempe F."/>
            <person name="Henrissat B."/>
            <person name="Hoppner M.P."/>
            <person name="Ishida K.-I."/>
            <person name="Kim E."/>
            <person name="Koreny L."/>
            <person name="Kroth P.G."/>
            <person name="Liu Y."/>
            <person name="Malik S.-B."/>
            <person name="Maier U.G."/>
            <person name="McRose D."/>
            <person name="Mock T."/>
            <person name="Neilson J.A."/>
            <person name="Onodera N.T."/>
            <person name="Poole A.M."/>
            <person name="Pritham E.J."/>
            <person name="Richards T.A."/>
            <person name="Rocap G."/>
            <person name="Roy S.W."/>
            <person name="Sarai C."/>
            <person name="Schaack S."/>
            <person name="Shirato S."/>
            <person name="Slamovits C.H."/>
            <person name="Spencer D.F."/>
            <person name="Suzuki S."/>
            <person name="Worden A.Z."/>
            <person name="Zauner S."/>
            <person name="Barry K."/>
            <person name="Bell C."/>
            <person name="Bharti A.K."/>
            <person name="Crow J.A."/>
            <person name="Grimwood J."/>
            <person name="Kramer R."/>
            <person name="Lindquist E."/>
            <person name="Lucas S."/>
            <person name="Salamov A."/>
            <person name="McFadden G.I."/>
            <person name="Lane C.E."/>
            <person name="Keeling P.J."/>
            <person name="Gray M.W."/>
            <person name="Grigoriev I.V."/>
            <person name="Archibald J.M."/>
        </authorList>
    </citation>
    <scope>NUCLEOTIDE SEQUENCE</scope>
    <source>
        <strain evidence="12">CCMP2712</strain>
    </source>
</reference>
<evidence type="ECO:0000313" key="12">
    <source>
        <dbReference type="Proteomes" id="UP000011087"/>
    </source>
</evidence>
<reference evidence="11" key="3">
    <citation type="submission" date="2016-03" db="UniProtKB">
        <authorList>
            <consortium name="EnsemblProtists"/>
        </authorList>
    </citation>
    <scope>IDENTIFICATION</scope>
</reference>
<dbReference type="InterPro" id="IPR001905">
    <property type="entry name" value="Ammonium_transpt"/>
</dbReference>
<evidence type="ECO:0000259" key="9">
    <source>
        <dbReference type="Pfam" id="PF00909"/>
    </source>
</evidence>
<dbReference type="EMBL" id="JH993038">
    <property type="protein sequence ID" value="EKX39629.1"/>
    <property type="molecule type" value="Genomic_DNA"/>
</dbReference>
<dbReference type="GO" id="GO:0008519">
    <property type="term" value="F:ammonium channel activity"/>
    <property type="evidence" value="ECO:0007669"/>
    <property type="project" value="InterPro"/>
</dbReference>
<evidence type="ECO:0000313" key="10">
    <source>
        <dbReference type="EMBL" id="EKX39629.1"/>
    </source>
</evidence>
<feature type="transmembrane region" description="Helical" evidence="8">
    <location>
        <begin position="21"/>
        <end position="43"/>
    </location>
</feature>
<evidence type="ECO:0000256" key="6">
    <source>
        <dbReference type="ARBA" id="ARBA00023136"/>
    </source>
</evidence>
<dbReference type="PaxDb" id="55529-EKX39629"/>
<name>L1IUQ2_GUITC</name>
<sequence length="156" mass="16904">MTDPHGSAAIICGSFAERMRYSAMLIFIAMWHLLVYCPVAHWAWGPGGFLEEAGCLDFAGGDVVHVSAGVSGLIASMLVGKRRSLHLGQELSPHNALLVFLGASLLLASRSCHVPLTFGTCLYQISTLKHSKDQKTAMNELKESMEDQKAFANVLK</sequence>
<dbReference type="RefSeq" id="XP_005826609.1">
    <property type="nucleotide sequence ID" value="XM_005826552.1"/>
</dbReference>
<proteinExistence type="inferred from homology"/>
<dbReference type="STRING" id="905079.L1IUQ2"/>
<keyword evidence="5 8" id="KW-1133">Transmembrane helix</keyword>
<evidence type="ECO:0000256" key="7">
    <source>
        <dbReference type="ARBA" id="ARBA00023177"/>
    </source>
</evidence>
<dbReference type="InterPro" id="IPR024041">
    <property type="entry name" value="NH4_transpt_AmtB-like_dom"/>
</dbReference>
<dbReference type="AlphaFoldDB" id="L1IUQ2"/>
<keyword evidence="6 8" id="KW-0472">Membrane</keyword>
<gene>
    <name evidence="10" type="ORF">GUITHDRAFT_143404</name>
</gene>
<evidence type="ECO:0000256" key="5">
    <source>
        <dbReference type="ARBA" id="ARBA00022989"/>
    </source>
</evidence>
<evidence type="ECO:0000313" key="11">
    <source>
        <dbReference type="EnsemblProtists" id="EKX39629"/>
    </source>
</evidence>
<evidence type="ECO:0000256" key="3">
    <source>
        <dbReference type="ARBA" id="ARBA00022448"/>
    </source>
</evidence>
<protein>
    <submittedName>
        <fullName evidence="10">Ammonium transporter</fullName>
    </submittedName>
</protein>